<gene>
    <name evidence="4" type="ORF">AMURIS_00380</name>
</gene>
<dbReference type="EMBL" id="OFSM01000002">
    <property type="protein sequence ID" value="SOY27676.1"/>
    <property type="molecule type" value="Genomic_DNA"/>
</dbReference>
<dbReference type="InterPro" id="IPR001647">
    <property type="entry name" value="HTH_TetR"/>
</dbReference>
<dbReference type="RefSeq" id="WP_172454922.1">
    <property type="nucleotide sequence ID" value="NZ_JANJZD010000002.1"/>
</dbReference>
<sequence length="221" mass="24911">MNNTRLRKIYQEAGRLFNSKGYANTKMAEIAKASGIAVGTMYSSFTGKDAVLSFVIYAALDKDYLSSEITLPIKPIEASRLIGLLKKVLDYASTSVLNVTDENGNICKSFPELMGGLFDLFADYLLAFDNIETNAGVLEELNEIYWPQKMAYFGELGDYLRLYMKAGQIRELTHIQSHVLFLTNTLTWWALNANLSFPEEPVPREVAKEFCLGMIQRAYQV</sequence>
<accession>A0A2K4ZB34</accession>
<keyword evidence="1 2" id="KW-0238">DNA-binding</keyword>
<dbReference type="Gene3D" id="1.10.357.10">
    <property type="entry name" value="Tetracycline Repressor, domain 2"/>
    <property type="match status" value="1"/>
</dbReference>
<organism evidence="4 5">
    <name type="scientific">Acetatifactor muris</name>
    <dbReference type="NCBI Taxonomy" id="879566"/>
    <lineage>
        <taxon>Bacteria</taxon>
        <taxon>Bacillati</taxon>
        <taxon>Bacillota</taxon>
        <taxon>Clostridia</taxon>
        <taxon>Lachnospirales</taxon>
        <taxon>Lachnospiraceae</taxon>
        <taxon>Acetatifactor</taxon>
    </lineage>
</organism>
<dbReference type="Proteomes" id="UP000236311">
    <property type="component" value="Unassembled WGS sequence"/>
</dbReference>
<protein>
    <submittedName>
        <fullName evidence="4">Bacterial regulatory proteins, tetR family</fullName>
    </submittedName>
</protein>
<feature type="domain" description="HTH tetR-type" evidence="3">
    <location>
        <begin position="3"/>
        <end position="63"/>
    </location>
</feature>
<proteinExistence type="predicted"/>
<dbReference type="InterPro" id="IPR009057">
    <property type="entry name" value="Homeodomain-like_sf"/>
</dbReference>
<evidence type="ECO:0000313" key="4">
    <source>
        <dbReference type="EMBL" id="SOY27676.1"/>
    </source>
</evidence>
<name>A0A2K4ZB34_9FIRM</name>
<evidence type="ECO:0000259" key="3">
    <source>
        <dbReference type="PROSITE" id="PS50977"/>
    </source>
</evidence>
<feature type="DNA-binding region" description="H-T-H motif" evidence="2">
    <location>
        <begin position="26"/>
        <end position="45"/>
    </location>
</feature>
<evidence type="ECO:0000313" key="5">
    <source>
        <dbReference type="Proteomes" id="UP000236311"/>
    </source>
</evidence>
<dbReference type="PROSITE" id="PS50977">
    <property type="entry name" value="HTH_TETR_2"/>
    <property type="match status" value="1"/>
</dbReference>
<dbReference type="PRINTS" id="PR00455">
    <property type="entry name" value="HTHTETR"/>
</dbReference>
<reference evidence="4 5" key="1">
    <citation type="submission" date="2018-01" db="EMBL/GenBank/DDBJ databases">
        <authorList>
            <person name="Gaut B.S."/>
            <person name="Morton B.R."/>
            <person name="Clegg M.T."/>
            <person name="Duvall M.R."/>
        </authorList>
    </citation>
    <scope>NUCLEOTIDE SEQUENCE [LARGE SCALE GENOMIC DNA]</scope>
    <source>
        <strain evidence="4">GP69</strain>
    </source>
</reference>
<evidence type="ECO:0000256" key="2">
    <source>
        <dbReference type="PROSITE-ProRule" id="PRU00335"/>
    </source>
</evidence>
<dbReference type="GO" id="GO:0003677">
    <property type="term" value="F:DNA binding"/>
    <property type="evidence" value="ECO:0007669"/>
    <property type="project" value="UniProtKB-UniRule"/>
</dbReference>
<evidence type="ECO:0000256" key="1">
    <source>
        <dbReference type="ARBA" id="ARBA00023125"/>
    </source>
</evidence>
<dbReference type="SUPFAM" id="SSF46689">
    <property type="entry name" value="Homeodomain-like"/>
    <property type="match status" value="1"/>
</dbReference>
<dbReference type="AlphaFoldDB" id="A0A2K4ZB34"/>
<dbReference type="Pfam" id="PF00440">
    <property type="entry name" value="TetR_N"/>
    <property type="match status" value="1"/>
</dbReference>
<keyword evidence="5" id="KW-1185">Reference proteome</keyword>